<feature type="binding site" evidence="9">
    <location>
        <position position="224"/>
    </location>
    <ligand>
        <name>Zn(2+)</name>
        <dbReference type="ChEBI" id="CHEBI:29105"/>
    </ligand>
</feature>
<evidence type="ECO:0000259" key="10">
    <source>
        <dbReference type="Pfam" id="PF08772"/>
    </source>
</evidence>
<dbReference type="PANTHER" id="PTHR12814:SF2">
    <property type="entry name" value="RNA-BINDING PROTEIN NOB1"/>
    <property type="match status" value="1"/>
</dbReference>
<dbReference type="VEuPathDB" id="TriTrypDB:BSAL_35350"/>
<sequence>MDNLINVADCLVTISQVVNEIRDRAARNVLDRLPLKLHILEPSKESIKDVMDMAAKTGDDGTMSRTDIRLCALALDCCISKECLGARIEPRDPTLNPSAQKFTTIEDTIEVDEEVEEEEEIAEEGTDATTVGAAVQGAGAVVAEGDGNWSDDGEGDWITPQNIEKVQRDAEITNGATDFTGGVACVTSDFAMQNTLMHLGVPIVGPRGMRIRELRLWLLRCHACYRVVTDTTKQFCPDCGSGDTLRRVNYVVHDNGEKELFINFSRRISTRGTIYGLPKPRGGRKGTNRNLVLREDQLASVLRARAGAGKSGANAGKLQAVLEDDDELAVFGTMSVRKKHDIDAAKEYSAYKRFNINDRRKARAGRRK</sequence>
<evidence type="ECO:0000256" key="6">
    <source>
        <dbReference type="ARBA" id="ARBA00022833"/>
    </source>
</evidence>
<keyword evidence="3" id="KW-0540">Nuclease</keyword>
<dbReference type="InterPro" id="IPR014881">
    <property type="entry name" value="NOB1_Zn-bd"/>
</dbReference>
<dbReference type="EMBL" id="CYKH01001996">
    <property type="protein sequence ID" value="CUG92058.1"/>
    <property type="molecule type" value="Genomic_DNA"/>
</dbReference>
<feature type="binding site" evidence="9">
    <location>
        <position position="221"/>
    </location>
    <ligand>
        <name>Zn(2+)</name>
        <dbReference type="ChEBI" id="CHEBI:29105"/>
    </ligand>
</feature>
<evidence type="ECO:0000256" key="9">
    <source>
        <dbReference type="PIRSR" id="PIRSR037125-1"/>
    </source>
</evidence>
<dbReference type="CDD" id="cd09876">
    <property type="entry name" value="PIN_Nob1-like"/>
    <property type="match status" value="1"/>
</dbReference>
<comment type="similarity">
    <text evidence="2 8">Belongs to the NOB1 family.</text>
</comment>
<accession>A0A0S4JQ15</accession>
<dbReference type="OMA" id="DYAMQNT"/>
<dbReference type="InterPro" id="IPR039907">
    <property type="entry name" value="NOB1"/>
</dbReference>
<dbReference type="SUPFAM" id="SSF144206">
    <property type="entry name" value="NOB1 zinc finger-like"/>
    <property type="match status" value="1"/>
</dbReference>
<evidence type="ECO:0000256" key="5">
    <source>
        <dbReference type="ARBA" id="ARBA00022801"/>
    </source>
</evidence>
<dbReference type="InterPro" id="IPR036283">
    <property type="entry name" value="NOB1_Zf-like_sf"/>
</dbReference>
<dbReference type="Gene3D" id="6.20.210.10">
    <property type="entry name" value="Nin one binding (NOB1), Zn-ribbon-like"/>
    <property type="match status" value="1"/>
</dbReference>
<proteinExistence type="inferred from homology"/>
<organism evidence="12 13">
    <name type="scientific">Bodo saltans</name>
    <name type="common">Flagellated protozoan</name>
    <dbReference type="NCBI Taxonomy" id="75058"/>
    <lineage>
        <taxon>Eukaryota</taxon>
        <taxon>Discoba</taxon>
        <taxon>Euglenozoa</taxon>
        <taxon>Kinetoplastea</taxon>
        <taxon>Metakinetoplastina</taxon>
        <taxon>Eubodonida</taxon>
        <taxon>Bodonidae</taxon>
        <taxon>Bodo</taxon>
    </lineage>
</organism>
<dbReference type="GO" id="GO:0046872">
    <property type="term" value="F:metal ion binding"/>
    <property type="evidence" value="ECO:0007669"/>
    <property type="project" value="UniProtKB-UniRule"/>
</dbReference>
<feature type="domain" description="Ribonuclease PIN" evidence="11">
    <location>
        <begin position="3"/>
        <end position="76"/>
    </location>
</feature>
<evidence type="ECO:0000313" key="12">
    <source>
        <dbReference type="EMBL" id="CUG92058.1"/>
    </source>
</evidence>
<keyword evidence="5" id="KW-0378">Hydrolase</keyword>
<dbReference type="GO" id="GO:0004521">
    <property type="term" value="F:RNA endonuclease activity"/>
    <property type="evidence" value="ECO:0007669"/>
    <property type="project" value="UniProtKB-UniRule"/>
</dbReference>
<dbReference type="Gene3D" id="3.40.50.1010">
    <property type="entry name" value="5'-nuclease"/>
    <property type="match status" value="1"/>
</dbReference>
<dbReference type="PANTHER" id="PTHR12814">
    <property type="entry name" value="RNA-BINDING PROTEIN NOB1"/>
    <property type="match status" value="1"/>
</dbReference>
<dbReference type="Proteomes" id="UP000051952">
    <property type="component" value="Unassembled WGS sequence"/>
</dbReference>
<keyword evidence="13" id="KW-1185">Reference proteome</keyword>
<dbReference type="InterPro" id="IPR017117">
    <property type="entry name" value="Nob1_euk"/>
</dbReference>
<dbReference type="PIRSF" id="PIRSF037125">
    <property type="entry name" value="D-site_20S_pre-rRNA_nuclease"/>
    <property type="match status" value="1"/>
</dbReference>
<evidence type="ECO:0000256" key="2">
    <source>
        <dbReference type="ARBA" id="ARBA00005858"/>
    </source>
</evidence>
<comment type="subcellular location">
    <subcellularLocation>
        <location evidence="1">Nucleus</location>
    </subcellularLocation>
</comment>
<keyword evidence="7 8" id="KW-0539">Nucleus</keyword>
<dbReference type="GO" id="GO:0030490">
    <property type="term" value="P:maturation of SSU-rRNA"/>
    <property type="evidence" value="ECO:0007669"/>
    <property type="project" value="TreeGrafter"/>
</dbReference>
<evidence type="ECO:0000256" key="8">
    <source>
        <dbReference type="PIRNR" id="PIRNR037125"/>
    </source>
</evidence>
<keyword evidence="4 8" id="KW-0479">Metal-binding</keyword>
<dbReference type="Pfam" id="PF08772">
    <property type="entry name" value="Zn_ribbon_NOB1"/>
    <property type="match status" value="1"/>
</dbReference>
<dbReference type="InterPro" id="IPR033411">
    <property type="entry name" value="Ribonuclease_PIN"/>
</dbReference>
<dbReference type="GO" id="GO:0016787">
    <property type="term" value="F:hydrolase activity"/>
    <property type="evidence" value="ECO:0007669"/>
    <property type="project" value="UniProtKB-KW"/>
</dbReference>
<dbReference type="OrthoDB" id="446759at2759"/>
<evidence type="ECO:0000256" key="4">
    <source>
        <dbReference type="ARBA" id="ARBA00022723"/>
    </source>
</evidence>
<dbReference type="GO" id="GO:0030688">
    <property type="term" value="C:preribosome, small subunit precursor"/>
    <property type="evidence" value="ECO:0007669"/>
    <property type="project" value="TreeGrafter"/>
</dbReference>
<feature type="domain" description="Nin one binding (NOB1) Zn-ribbon-like" evidence="10">
    <location>
        <begin position="211"/>
        <end position="283"/>
    </location>
</feature>
<protein>
    <submittedName>
        <fullName evidence="12">RNA-binding protein, putative</fullName>
    </submittedName>
</protein>
<feature type="binding site" evidence="9">
    <location>
        <position position="239"/>
    </location>
    <ligand>
        <name>Zn(2+)</name>
        <dbReference type="ChEBI" id="CHEBI:29105"/>
    </ligand>
</feature>
<gene>
    <name evidence="12" type="ORF">BSAL_35350</name>
</gene>
<dbReference type="GO" id="GO:0005634">
    <property type="term" value="C:nucleus"/>
    <property type="evidence" value="ECO:0007669"/>
    <property type="project" value="UniProtKB-SubCell"/>
</dbReference>
<keyword evidence="6 8" id="KW-0862">Zinc</keyword>
<evidence type="ECO:0000256" key="7">
    <source>
        <dbReference type="ARBA" id="ARBA00023242"/>
    </source>
</evidence>
<reference evidence="13" key="1">
    <citation type="submission" date="2015-09" db="EMBL/GenBank/DDBJ databases">
        <authorList>
            <consortium name="Pathogen Informatics"/>
        </authorList>
    </citation>
    <scope>NUCLEOTIDE SEQUENCE [LARGE SCALE GENOMIC DNA]</scope>
    <source>
        <strain evidence="13">Lake Konstanz</strain>
    </source>
</reference>
<feature type="binding site" evidence="9">
    <location>
        <position position="236"/>
    </location>
    <ligand>
        <name>Zn(2+)</name>
        <dbReference type="ChEBI" id="CHEBI:29105"/>
    </ligand>
</feature>
<evidence type="ECO:0000256" key="3">
    <source>
        <dbReference type="ARBA" id="ARBA00022722"/>
    </source>
</evidence>
<evidence type="ECO:0000259" key="11">
    <source>
        <dbReference type="Pfam" id="PF17146"/>
    </source>
</evidence>
<name>A0A0S4JQ15_BODSA</name>
<evidence type="ECO:0000256" key="1">
    <source>
        <dbReference type="ARBA" id="ARBA00004123"/>
    </source>
</evidence>
<evidence type="ECO:0000313" key="13">
    <source>
        <dbReference type="Proteomes" id="UP000051952"/>
    </source>
</evidence>
<dbReference type="Pfam" id="PF17146">
    <property type="entry name" value="PIN_6"/>
    <property type="match status" value="1"/>
</dbReference>
<dbReference type="AlphaFoldDB" id="A0A0S4JQ15"/>